<feature type="compositionally biased region" description="Low complexity" evidence="19">
    <location>
        <begin position="993"/>
        <end position="1014"/>
    </location>
</feature>
<feature type="binding site" evidence="16">
    <location>
        <position position="278"/>
    </location>
    <ligand>
        <name>Ca(2+)</name>
        <dbReference type="ChEBI" id="CHEBI:29108"/>
    </ligand>
</feature>
<evidence type="ECO:0000256" key="1">
    <source>
        <dbReference type="ARBA" id="ARBA00004651"/>
    </source>
</evidence>
<feature type="region of interest" description="Disordered" evidence="19">
    <location>
        <begin position="397"/>
        <end position="446"/>
    </location>
</feature>
<feature type="transmembrane region" description="Helical" evidence="20">
    <location>
        <begin position="695"/>
        <end position="716"/>
    </location>
</feature>
<dbReference type="Pfam" id="PF00520">
    <property type="entry name" value="Ion_trans"/>
    <property type="match status" value="4"/>
</dbReference>
<evidence type="ECO:0000256" key="13">
    <source>
        <dbReference type="ARBA" id="ARBA00023180"/>
    </source>
</evidence>
<dbReference type="FunFam" id="1.10.287.70:FF:000032">
    <property type="entry name" value="Voltage-dependent T-type calcium channel subunit alpha"/>
    <property type="match status" value="1"/>
</dbReference>
<dbReference type="FunFam" id="1.20.120.350:FF:000008">
    <property type="entry name" value="Voltage-dependent T-type calcium channel subunit alpha"/>
    <property type="match status" value="1"/>
</dbReference>
<dbReference type="FunFam" id="1.10.287.70:FF:000136">
    <property type="entry name" value="Voltage-dependent T-type calcium channel subunit alpha"/>
    <property type="match status" value="1"/>
</dbReference>
<feature type="transmembrane region" description="Helical" evidence="20">
    <location>
        <begin position="82"/>
        <end position="106"/>
    </location>
</feature>
<dbReference type="InterPro" id="IPR002077">
    <property type="entry name" value="VDCCAlpha1"/>
</dbReference>
<feature type="compositionally biased region" description="Basic residues" evidence="19">
    <location>
        <begin position="1465"/>
        <end position="1475"/>
    </location>
</feature>
<evidence type="ECO:0000256" key="9">
    <source>
        <dbReference type="ARBA" id="ARBA00022882"/>
    </source>
</evidence>
<keyword evidence="8 16" id="KW-0106">Calcium</keyword>
<dbReference type="InterPro" id="IPR050599">
    <property type="entry name" value="VDCC_alpha-1_subunit"/>
</dbReference>
<evidence type="ECO:0000256" key="19">
    <source>
        <dbReference type="SAM" id="MobiDB-lite"/>
    </source>
</evidence>
<feature type="transmembrane region" description="Helical" evidence="20">
    <location>
        <begin position="7"/>
        <end position="30"/>
    </location>
</feature>
<evidence type="ECO:0000256" key="16">
    <source>
        <dbReference type="PIRSR" id="PIRSR602077-1"/>
    </source>
</evidence>
<evidence type="ECO:0000256" key="17">
    <source>
        <dbReference type="PIRSR" id="PIRSR602077-3"/>
    </source>
</evidence>
<dbReference type="GO" id="GO:0005891">
    <property type="term" value="C:voltage-gated calcium channel complex"/>
    <property type="evidence" value="ECO:0007669"/>
    <property type="project" value="InterPro"/>
</dbReference>
<keyword evidence="3" id="KW-1003">Cell membrane</keyword>
<reference evidence="22" key="2">
    <citation type="submission" date="2025-08" db="UniProtKB">
        <authorList>
            <consortium name="Ensembl"/>
        </authorList>
    </citation>
    <scope>IDENTIFICATION</scope>
</reference>
<dbReference type="PRINTS" id="PR01629">
    <property type="entry name" value="TVDCCALPHA1"/>
</dbReference>
<dbReference type="GeneTree" id="ENSGT00940000159664"/>
<reference evidence="22 23" key="1">
    <citation type="submission" date="2009-12" db="EMBL/GenBank/DDBJ databases">
        <title>The Genome Sequence of Anolis carolinensis (Green Anole Lizard).</title>
        <authorList>
            <consortium name="The Genome Sequencing Platform"/>
            <person name="Di Palma F."/>
            <person name="Alfoldi J."/>
            <person name="Heiman D."/>
            <person name="Young S."/>
            <person name="Grabherr M."/>
            <person name="Johnson J."/>
            <person name="Lander E.S."/>
            <person name="Lindblad-Toh K."/>
        </authorList>
    </citation>
    <scope>NUCLEOTIDE SEQUENCE [LARGE SCALE GENOMIC DNA]</scope>
    <source>
        <strain evidence="22 23">JBL SC #1</strain>
    </source>
</reference>
<feature type="transmembrane region" description="Helical" evidence="20">
    <location>
        <begin position="1740"/>
        <end position="1761"/>
    </location>
</feature>
<feature type="compositionally biased region" description="Basic and acidic residues" evidence="19">
    <location>
        <begin position="1944"/>
        <end position="1961"/>
    </location>
</feature>
<keyword evidence="16" id="KW-0479">Metal-binding</keyword>
<feature type="domain" description="Ion transport" evidence="21">
    <location>
        <begin position="1523"/>
        <end position="1772"/>
    </location>
</feature>
<dbReference type="Bgee" id="ENSACAG00000004254">
    <property type="expression patterns" value="Expressed in testis and 6 other cell types or tissues"/>
</dbReference>
<evidence type="ECO:0000256" key="14">
    <source>
        <dbReference type="ARBA" id="ARBA00023303"/>
    </source>
</evidence>
<feature type="compositionally biased region" description="Basic residues" evidence="19">
    <location>
        <begin position="403"/>
        <end position="428"/>
    </location>
</feature>
<evidence type="ECO:0000256" key="10">
    <source>
        <dbReference type="ARBA" id="ARBA00022989"/>
    </source>
</evidence>
<feature type="transmembrane region" description="Helical" evidence="20">
    <location>
        <begin position="141"/>
        <end position="164"/>
    </location>
</feature>
<keyword evidence="2" id="KW-0813">Transport</keyword>
<evidence type="ECO:0000256" key="11">
    <source>
        <dbReference type="ARBA" id="ARBA00023065"/>
    </source>
</evidence>
<feature type="transmembrane region" description="Helical" evidence="20">
    <location>
        <begin position="266"/>
        <end position="287"/>
    </location>
</feature>
<dbReference type="FunFam" id="1.20.120.350:FF:000009">
    <property type="entry name" value="Voltage-dependent T-type calcium channel subunit alpha"/>
    <property type="match status" value="1"/>
</dbReference>
<keyword evidence="5 18" id="KW-0107">Calcium channel</keyword>
<accession>A0A803TR35</accession>
<evidence type="ECO:0000256" key="6">
    <source>
        <dbReference type="ARBA" id="ARBA00022692"/>
    </source>
</evidence>
<dbReference type="FunFam" id="1.10.287.70:FF:000018">
    <property type="entry name" value="Voltage-dependent T-type calcium channel subunit alpha"/>
    <property type="match status" value="1"/>
</dbReference>
<feature type="transmembrane region" description="Helical" evidence="20">
    <location>
        <begin position="1220"/>
        <end position="1241"/>
    </location>
</feature>
<evidence type="ECO:0000256" key="3">
    <source>
        <dbReference type="ARBA" id="ARBA00022475"/>
    </source>
</evidence>
<evidence type="ECO:0000256" key="5">
    <source>
        <dbReference type="ARBA" id="ARBA00022673"/>
    </source>
</evidence>
<feature type="glycosylation site" description="N-linked (GlcNAc...) asparagine" evidence="17">
    <location>
        <position position="230"/>
    </location>
</feature>
<feature type="transmembrane region" description="Helical" evidence="20">
    <location>
        <begin position="1418"/>
        <end position="1442"/>
    </location>
</feature>
<keyword evidence="6 20" id="KW-0812">Transmembrane</keyword>
<feature type="transmembrane region" description="Helical" evidence="20">
    <location>
        <begin position="786"/>
        <end position="805"/>
    </location>
</feature>
<dbReference type="InterPro" id="IPR005821">
    <property type="entry name" value="Ion_trans_dom"/>
</dbReference>
<dbReference type="Gene3D" id="1.20.120.350">
    <property type="entry name" value="Voltage-gated potassium channels. Chain C"/>
    <property type="match status" value="4"/>
</dbReference>
<evidence type="ECO:0000259" key="21">
    <source>
        <dbReference type="Pfam" id="PF00520"/>
    </source>
</evidence>
<dbReference type="PANTHER" id="PTHR45628:SF33">
    <property type="entry name" value="VOLTAGE-DEPENDENT T-TYPE CALCIUM CHANNEL SUBUNIT ALPHA-1G"/>
    <property type="match status" value="1"/>
</dbReference>
<feature type="transmembrane region" description="Helical" evidence="20">
    <location>
        <begin position="1623"/>
        <end position="1644"/>
    </location>
</feature>
<reference evidence="22" key="3">
    <citation type="submission" date="2025-09" db="UniProtKB">
        <authorList>
            <consortium name="Ensembl"/>
        </authorList>
    </citation>
    <scope>IDENTIFICATION</scope>
</reference>
<evidence type="ECO:0000256" key="15">
    <source>
        <dbReference type="ARBA" id="ARBA00036634"/>
    </source>
</evidence>
<comment type="subcellular location">
    <subcellularLocation>
        <location evidence="1">Cell membrane</location>
        <topology evidence="1">Multi-pass membrane protein</topology>
    </subcellularLocation>
    <subcellularLocation>
        <location evidence="18">Membrane</location>
        <topology evidence="18">Multi-pass membrane protein</topology>
    </subcellularLocation>
</comment>
<feature type="transmembrane region" description="Helical" evidence="20">
    <location>
        <begin position="293"/>
        <end position="318"/>
    </location>
</feature>
<feature type="region of interest" description="Disordered" evidence="19">
    <location>
        <begin position="1943"/>
        <end position="1976"/>
    </location>
</feature>
<dbReference type="FunFam" id="1.20.120.350:FF:000012">
    <property type="entry name" value="Voltage-dependent T-type calcium channel subunit alpha"/>
    <property type="match status" value="1"/>
</dbReference>
<dbReference type="FunFam" id="1.10.287.70:FF:000014">
    <property type="entry name" value="Voltage-dependent T-type calcium channel subunit alpha"/>
    <property type="match status" value="1"/>
</dbReference>
<feature type="compositionally biased region" description="Basic and acidic residues" evidence="19">
    <location>
        <begin position="1452"/>
        <end position="1464"/>
    </location>
</feature>
<protein>
    <recommendedName>
        <fullName evidence="18">Voltage-dependent T-type calcium channel subunit alpha</fullName>
    </recommendedName>
</protein>
<dbReference type="PANTHER" id="PTHR45628">
    <property type="entry name" value="VOLTAGE-DEPENDENT CALCIUM CHANNEL TYPE A SUBUNIT ALPHA-1"/>
    <property type="match status" value="1"/>
</dbReference>
<evidence type="ECO:0000256" key="2">
    <source>
        <dbReference type="ARBA" id="ARBA00022448"/>
    </source>
</evidence>
<feature type="transmembrane region" description="Helical" evidence="20">
    <location>
        <begin position="1522"/>
        <end position="1541"/>
    </location>
</feature>
<keyword evidence="12 20" id="KW-0472">Membrane</keyword>
<feature type="transmembrane region" description="Helical" evidence="20">
    <location>
        <begin position="1317"/>
        <end position="1339"/>
    </location>
</feature>
<dbReference type="InterPro" id="IPR005445">
    <property type="entry name" value="VDCC_T_a1"/>
</dbReference>
<dbReference type="PRINTS" id="PR00167">
    <property type="entry name" value="CACHANNEL"/>
</dbReference>
<feature type="domain" description="Ion transport" evidence="21">
    <location>
        <begin position="11"/>
        <end position="329"/>
    </location>
</feature>
<feature type="domain" description="Ion transport" evidence="21">
    <location>
        <begin position="664"/>
        <end position="884"/>
    </location>
</feature>
<evidence type="ECO:0000313" key="22">
    <source>
        <dbReference type="Ensembl" id="ENSACAP00000037675.1"/>
    </source>
</evidence>
<keyword evidence="14" id="KW-0407">Ion channel</keyword>
<dbReference type="GO" id="GO:0046872">
    <property type="term" value="F:metal ion binding"/>
    <property type="evidence" value="ECO:0007669"/>
    <property type="project" value="UniProtKB-KW"/>
</dbReference>
<evidence type="ECO:0000256" key="7">
    <source>
        <dbReference type="ARBA" id="ARBA00022737"/>
    </source>
</evidence>
<keyword evidence="4 18" id="KW-0109">Calcium transport</keyword>
<keyword evidence="9 18" id="KW-0851">Voltage-gated channel</keyword>
<feature type="binding site" evidence="16">
    <location>
        <position position="1391"/>
    </location>
    <ligand>
        <name>Ca(2+)</name>
        <dbReference type="ChEBI" id="CHEBI:29108"/>
    </ligand>
</feature>
<feature type="region of interest" description="Disordered" evidence="19">
    <location>
        <begin position="1452"/>
        <end position="1477"/>
    </location>
</feature>
<dbReference type="GO" id="GO:0005245">
    <property type="term" value="F:voltage-gated calcium channel activity"/>
    <property type="evidence" value="ECO:0007669"/>
    <property type="project" value="InterPro"/>
</dbReference>
<feature type="transmembrane region" description="Helical" evidence="20">
    <location>
        <begin position="665"/>
        <end position="683"/>
    </location>
</feature>
<dbReference type="SUPFAM" id="SSF81324">
    <property type="entry name" value="Voltage-gated potassium channels"/>
    <property type="match status" value="4"/>
</dbReference>
<feature type="transmembrane region" description="Helical" evidence="20">
    <location>
        <begin position="1656"/>
        <end position="1676"/>
    </location>
</feature>
<organism evidence="22 23">
    <name type="scientific">Anolis carolinensis</name>
    <name type="common">Green anole</name>
    <name type="synonym">American chameleon</name>
    <dbReference type="NCBI Taxonomy" id="28377"/>
    <lineage>
        <taxon>Eukaryota</taxon>
        <taxon>Metazoa</taxon>
        <taxon>Chordata</taxon>
        <taxon>Craniata</taxon>
        <taxon>Vertebrata</taxon>
        <taxon>Euteleostomi</taxon>
        <taxon>Lepidosauria</taxon>
        <taxon>Squamata</taxon>
        <taxon>Bifurcata</taxon>
        <taxon>Unidentata</taxon>
        <taxon>Episquamata</taxon>
        <taxon>Toxicofera</taxon>
        <taxon>Iguania</taxon>
        <taxon>Dactyloidae</taxon>
        <taxon>Anolis</taxon>
    </lineage>
</organism>
<feature type="domain" description="Ion transport" evidence="21">
    <location>
        <begin position="1180"/>
        <end position="1452"/>
    </location>
</feature>
<proteinExistence type="inferred from homology"/>
<dbReference type="Gene3D" id="1.10.287.70">
    <property type="match status" value="4"/>
</dbReference>
<evidence type="ECO:0000256" key="18">
    <source>
        <dbReference type="RuleBase" id="RU003808"/>
    </source>
</evidence>
<name>A0A803TR35_ANOCA</name>
<feature type="region of interest" description="Disordered" evidence="19">
    <location>
        <begin position="2094"/>
        <end position="2184"/>
    </location>
</feature>
<evidence type="ECO:0000256" key="4">
    <source>
        <dbReference type="ARBA" id="ARBA00022568"/>
    </source>
</evidence>
<evidence type="ECO:0000256" key="12">
    <source>
        <dbReference type="ARBA" id="ARBA00023136"/>
    </source>
</evidence>
<keyword evidence="13 17" id="KW-0325">Glycoprotein</keyword>
<dbReference type="FunFam" id="1.20.120.350:FF:000007">
    <property type="entry name" value="Voltage-dependent T-type calcium channel subunit alpha"/>
    <property type="match status" value="1"/>
</dbReference>
<feature type="transmembrane region" description="Helical" evidence="20">
    <location>
        <begin position="1553"/>
        <end position="1574"/>
    </location>
</feature>
<feature type="transmembrane region" description="Helical" evidence="20">
    <location>
        <begin position="862"/>
        <end position="884"/>
    </location>
</feature>
<keyword evidence="7" id="KW-0677">Repeat</keyword>
<keyword evidence="11" id="KW-0406">Ion transport</keyword>
<feature type="region of interest" description="Disordered" evidence="19">
    <location>
        <begin position="987"/>
        <end position="1064"/>
    </location>
</feature>
<dbReference type="Proteomes" id="UP000001646">
    <property type="component" value="Chromosome 2"/>
</dbReference>
<gene>
    <name evidence="22" type="primary">CACNA1G</name>
</gene>
<comment type="catalytic activity">
    <reaction evidence="15">
        <text>Ca(2+)(in) = Ca(2+)(out)</text>
        <dbReference type="Rhea" id="RHEA:29671"/>
        <dbReference type="ChEBI" id="CHEBI:29108"/>
    </reaction>
</comment>
<sequence length="2184" mass="246678">TQTRKTICYTCVVSMLVILLNCVTLGMFHPCEDMGCDSPRCKILQSFDDFIFAFFAVEMIVKMIALGIFGKKCYLGDTWNRLDFFIVLAGMLEYSLDLQNVSFSAVRTVRVLRPLRAINRVPSMRILVTLLLDTLPMLGNVLLLCFFVFFIFGIVGVQLWAGLLRNRCFLPENFSFPYMLDLEPYYQTENEDESPFICSQPRENGMRYCRSIPIRREEGLECTLDYYSYNDTTNTSCVNWNQYYTNCSAGEHNPFKGAINFDNIGYAWIAIFQVITLEGWVDIMYFVMDAHSFYNFIYFILLIIVGSFFMINLCLVVIATQFSETKQRESQLMKEQRIRHHSNASTLASFSEPGSCYDELLKYLVYILRKASKQVVEMYRTTGVKMGLLSSPAIRSSAERQPCKHRPQKRPSVHHLIHHHHHHHHHYHLGNGSLQAPRASPEISDVDTSSLHNGANRLMIPLTANPHAASSNAESVHSIYHADCHFEPIHCRSSLSQPGLSLPGPELLPRTVVGSKVYPTVHPSTSQELLKGLGESTLNPGMSTLMSLNIPPGPYSSMQKLLETQSTGPYQSSCKISSQCGKSDNICSPESCPYCMKTLANKPEQTDNETGDSDSDGVYEFTQDAHYSDQRDPQRWKTQGKNTLKLLAFWKVVCETFRKIVDSKYFGRGIMIAILINTLSMGIEYHEQPEELTNALEISNIVFTSLFALEMLLKLLVYGPFGYIKNPYNIFDGIIVVISVWEIVGQQGGGLSVLRTFRLMRVLKLVRFMPALQRQLVVLMKTMDNVATFCMLLMLFIFIFSILGMHLFGCKFASERDGDTLPDRKNFDSLLWAIVTVFQILTQEDWNKVLYNGMASTSSWAALYFIALMTFGNYVLFNLLVAILEITKREAASRQLSCIQLPVDSSIGISLPTKEELKCTILFFPSVMALCDHPELKKNLTPPLIIHTAATPMPMPRSAIYGEAAQGYDSRRASSISMDPNIYDLKSPVSARSSPHSPWSAGSSWNSRRSSWNSIGRAPSLKRRNQSGERKSLLSGDGKQSSEEGESSDEEQSSRTGSINGSIPHRMESLETKGSFDFQDTLQVPSLYRTSSIHSSRSSASERQDCNGKTTSRVLIQQLHLEDHLPECDDDEGNLSKKDRMKAWIRARLPSWCKERDSWSVYIFAPQSKFRMICNKIITHKMFDHVVLVIIFLNCITIAMERPKIEPHSAERIFLTLSNYIFTAIFLAEMTIKVVALGLCFCEKAYLRSSWNVLDGVLVLISVVDILVSMVSDSGTKILGMLRVLRLLRTLRPLRVISRAQGLKLVVETLMSSLKPIGNIVVICCAFFIIFGILGVQLFKGKFFVCQGENIRNITNKSDCADASYKWVRHKYNFDNLGQALMSLFVLASKDGWVDIMYDGLDAVGVDQQPIMNYNPWMLLYFISFLLIVAFFVLNMFVGVVVENFHKCRQHQEEEEAKRREEKRLKRLEKKRRSKEKQMADLMLDDVIMENSASAVPEAQCKPYYSDYSRFRLLIHQMCTTHYLDLFITGVIGLNVITMAMEHYQQPKVLDEALKICNYIFTIIFVLESVFKLIAFGFRRFFQDRWNQLDLAIVLLSIMGITLEEIEVNASLPINPTIIRIMRVLRIARVLKLLKMAVGMRALLDTVMQALPQVGNLGLLFMLLFFIFAALGVELFGDLECDDTHPCEGLGRHATFRNFGMAFLTLFRVSTGDNWNGIMKDTLRDCDEESTCYNTVISPIYFVSFVLTAQFVLVNVVIAVLMKHLEESNKEAKEEAELELELEMEMKTISPGQHPLADPFMWPGSNGGERPESPGGYANPMQIKMDSQLSLKVPHIVYGNDLLSVRKTSVGRTHSLPNDSYMFQAPDTTAISSSSHIFFFSGSTTSVQSQPANIDALLQIPRDLFQPLKPQYNPDWESKPRVPPPVHSPSAERLLRRQMAIRNDSSDTHSSESRENIHAEVSELSDPNLSTPSAEDLWGRSSVRTQQHSCNQYNISKHVPDLCACTDSLQELSADPLDQEVSEINSNSGNLTLKDLKKCYSVDTQGLLKKPSSWLDDQRRHSIEICSMENSPQHHSTSSSSGFISQVLSEMEGLQGTRPKKKLSPPCISIDPPDEQGLLLRGSRTTSPSSADVCLRRRAPSWDSKDSMDAGDSALPESVSVTPTPKKDLLTLPSFSFDQKDVDP</sequence>
<dbReference type="Ensembl" id="ENSACAT00000041568.1">
    <property type="protein sequence ID" value="ENSACAP00000037675.1"/>
    <property type="gene ID" value="ENSACAG00000004254.4"/>
</dbReference>
<evidence type="ECO:0000313" key="23">
    <source>
        <dbReference type="Proteomes" id="UP000001646"/>
    </source>
</evidence>
<feature type="transmembrane region" description="Helical" evidence="20">
    <location>
        <begin position="50"/>
        <end position="70"/>
    </location>
</feature>
<evidence type="ECO:0000256" key="8">
    <source>
        <dbReference type="ARBA" id="ARBA00022837"/>
    </source>
</evidence>
<comment type="function">
    <text evidence="18">Voltage-sensitive calcium channels (VSCC) mediate the entry of calcium ions into excitable cells and are also involved in a variety of calcium-dependent processes, including muscle contraction, hormone or neurotransmitter release, gene expression, cell motility, cell division and cell death. This channel gives rise to T-type calcium currents. T-type calcium channels belong to the "low-voltage activated (LVA)" group and are strongly blocked by nickel and mibefradil. A particularity of this type of channels is an opening at quite negative potentials, and a voltage-dependent inactivation. T-type channels serve pacemaking functions in both central neurons and cardiac nodal cells and support calcium signaling in secretory cells and vascular smooth muscle. They may also be involved in the modulation of firing patterns of neurons which is important for information processing as well as in cell growth processes.</text>
</comment>
<dbReference type="InterPro" id="IPR027359">
    <property type="entry name" value="Volt_channel_dom_sf"/>
</dbReference>
<evidence type="ECO:0000256" key="20">
    <source>
        <dbReference type="SAM" id="Phobius"/>
    </source>
</evidence>
<keyword evidence="23" id="KW-1185">Reference proteome</keyword>
<keyword evidence="10 20" id="KW-1133">Transmembrane helix</keyword>
<feature type="binding site" evidence="16">
    <location>
        <position position="844"/>
    </location>
    <ligand>
        <name>Ca(2+)</name>
        <dbReference type="ChEBI" id="CHEBI:29108"/>
    </ligand>
</feature>
<comment type="similarity">
    <text evidence="18">Belongs to the calcium channel alpha-1 subunit (TC 1.A.1.11) family.</text>
</comment>
<feature type="transmembrane region" description="Helical" evidence="20">
    <location>
        <begin position="1182"/>
        <end position="1200"/>
    </location>
</feature>